<keyword evidence="3" id="KW-1185">Reference proteome</keyword>
<dbReference type="Pfam" id="PF09810">
    <property type="entry name" value="Exo5"/>
    <property type="match status" value="1"/>
</dbReference>
<evidence type="ECO:0000256" key="1">
    <source>
        <dbReference type="ARBA" id="ARBA00009797"/>
    </source>
</evidence>
<comment type="similarity">
    <text evidence="1">Belongs to the EXO5 family.</text>
</comment>
<evidence type="ECO:0000313" key="3">
    <source>
        <dbReference type="Proteomes" id="UP000290289"/>
    </source>
</evidence>
<name>A0A498IHQ8_MALDO</name>
<reference evidence="2 3" key="1">
    <citation type="submission" date="2018-10" db="EMBL/GenBank/DDBJ databases">
        <title>A high-quality apple genome assembly.</title>
        <authorList>
            <person name="Hu J."/>
        </authorList>
    </citation>
    <scope>NUCLEOTIDE SEQUENCE [LARGE SCALE GENOMIC DNA]</scope>
    <source>
        <strain evidence="3">cv. HFTH1</strain>
        <tissue evidence="2">Young leaf</tissue>
    </source>
</reference>
<comment type="caution">
    <text evidence="2">The sequence shown here is derived from an EMBL/GenBank/DDBJ whole genome shotgun (WGS) entry which is preliminary data.</text>
</comment>
<proteinExistence type="inferred from homology"/>
<dbReference type="EMBL" id="RDQH01000338">
    <property type="protein sequence ID" value="RXH80763.1"/>
    <property type="molecule type" value="Genomic_DNA"/>
</dbReference>
<dbReference type="GO" id="GO:0036297">
    <property type="term" value="P:interstrand cross-link repair"/>
    <property type="evidence" value="ECO:0007669"/>
    <property type="project" value="TreeGrafter"/>
</dbReference>
<protein>
    <submittedName>
        <fullName evidence="2">Uncharacterized protein</fullName>
    </submittedName>
</protein>
<dbReference type="SMR" id="A0A498IHQ8"/>
<dbReference type="OrthoDB" id="354769at2759"/>
<dbReference type="PANTHER" id="PTHR14464">
    <property type="entry name" value="EXONUCLEASE V"/>
    <property type="match status" value="1"/>
</dbReference>
<dbReference type="AlphaFoldDB" id="A0A498IHQ8"/>
<dbReference type="Proteomes" id="UP000290289">
    <property type="component" value="Chromosome 12"/>
</dbReference>
<dbReference type="GO" id="GO:0005634">
    <property type="term" value="C:nucleus"/>
    <property type="evidence" value="ECO:0007669"/>
    <property type="project" value="TreeGrafter"/>
</dbReference>
<gene>
    <name evidence="2" type="ORF">DVH24_004677</name>
</gene>
<evidence type="ECO:0000313" key="2">
    <source>
        <dbReference type="EMBL" id="RXH80763.1"/>
    </source>
</evidence>
<dbReference type="InterPro" id="IPR019190">
    <property type="entry name" value="EXOV"/>
</dbReference>
<dbReference type="GO" id="GO:0045145">
    <property type="term" value="F:single-stranded DNA 5'-3' DNA exonuclease activity"/>
    <property type="evidence" value="ECO:0007669"/>
    <property type="project" value="InterPro"/>
</dbReference>
<organism evidence="2 3">
    <name type="scientific">Malus domestica</name>
    <name type="common">Apple</name>
    <name type="synonym">Pyrus malus</name>
    <dbReference type="NCBI Taxonomy" id="3750"/>
    <lineage>
        <taxon>Eukaryota</taxon>
        <taxon>Viridiplantae</taxon>
        <taxon>Streptophyta</taxon>
        <taxon>Embryophyta</taxon>
        <taxon>Tracheophyta</taxon>
        <taxon>Spermatophyta</taxon>
        <taxon>Magnoliopsida</taxon>
        <taxon>eudicotyledons</taxon>
        <taxon>Gunneridae</taxon>
        <taxon>Pentapetalae</taxon>
        <taxon>rosids</taxon>
        <taxon>fabids</taxon>
        <taxon>Rosales</taxon>
        <taxon>Rosaceae</taxon>
        <taxon>Amygdaloideae</taxon>
        <taxon>Maleae</taxon>
        <taxon>Malus</taxon>
    </lineage>
</organism>
<sequence length="110" mass="12910">MAANSRFPAETLDDIVRYYKNTCSMLPSTHDQLLLRYELQKDHSLLGEDEFAYDYDWVKNQIQGCLEFWLGERETSYTPKDEGWKCKFCQYSSVCPTRRAKSANYTNTPS</sequence>
<dbReference type="PANTHER" id="PTHR14464:SF4">
    <property type="entry name" value="EXONUCLEASE V"/>
    <property type="match status" value="1"/>
</dbReference>
<accession>A0A498IHQ8</accession>